<gene>
    <name evidence="2" type="ORF">GMBLW1_50160</name>
</gene>
<organism evidence="2">
    <name type="scientific">Tuwongella immobilis</name>
    <dbReference type="NCBI Taxonomy" id="692036"/>
    <lineage>
        <taxon>Bacteria</taxon>
        <taxon>Pseudomonadati</taxon>
        <taxon>Planctomycetota</taxon>
        <taxon>Planctomycetia</taxon>
        <taxon>Gemmatales</taxon>
        <taxon>Gemmataceae</taxon>
        <taxon>Tuwongella</taxon>
    </lineage>
</organism>
<reference evidence="2" key="1">
    <citation type="submission" date="2019-04" db="EMBL/GenBank/DDBJ databases">
        <authorList>
            <consortium name="Science for Life Laboratories"/>
        </authorList>
    </citation>
    <scope>NUCLEOTIDE SEQUENCE</scope>
    <source>
        <strain evidence="2">MBLW1</strain>
    </source>
</reference>
<evidence type="ECO:0000313" key="3">
    <source>
        <dbReference type="Proteomes" id="UP000464378"/>
    </source>
</evidence>
<dbReference type="KEGG" id="tim:GMBLW1_50160"/>
<protein>
    <submittedName>
        <fullName evidence="2">Uncharacterized protein</fullName>
    </submittedName>
</protein>
<dbReference type="EMBL" id="LR586016">
    <property type="protein sequence ID" value="VIP04177.1"/>
    <property type="molecule type" value="Genomic_DNA"/>
</dbReference>
<accession>A0A6C2YS51</accession>
<keyword evidence="1" id="KW-0812">Transmembrane</keyword>
<keyword evidence="3" id="KW-1185">Reference proteome</keyword>
<dbReference type="InParanoid" id="A0A6C2YS51"/>
<dbReference type="Proteomes" id="UP000464378">
    <property type="component" value="Chromosome"/>
</dbReference>
<dbReference type="AlphaFoldDB" id="A0A6C2YS51"/>
<proteinExistence type="predicted"/>
<keyword evidence="1" id="KW-1133">Transmembrane helix</keyword>
<keyword evidence="1" id="KW-0472">Membrane</keyword>
<feature type="transmembrane region" description="Helical" evidence="1">
    <location>
        <begin position="40"/>
        <end position="59"/>
    </location>
</feature>
<dbReference type="EMBL" id="LR593887">
    <property type="protein sequence ID" value="VTS05718.1"/>
    <property type="molecule type" value="Genomic_DNA"/>
</dbReference>
<evidence type="ECO:0000256" key="1">
    <source>
        <dbReference type="SAM" id="Phobius"/>
    </source>
</evidence>
<name>A0A6C2YS51_9BACT</name>
<evidence type="ECO:0000313" key="2">
    <source>
        <dbReference type="EMBL" id="VIP04177.1"/>
    </source>
</evidence>
<sequence length="69" mass="7260">MKVVLIIIGSLGGLYAAIGIAQLLRTLVECNSGTAYGGAKIAASILPVCLGLIVWLVCFQRAFRKPPTE</sequence>